<dbReference type="Gene3D" id="3.40.190.80">
    <property type="match status" value="1"/>
</dbReference>
<evidence type="ECO:0000256" key="2">
    <source>
        <dbReference type="ARBA" id="ARBA00001946"/>
    </source>
</evidence>
<dbReference type="InterPro" id="IPR020550">
    <property type="entry name" value="Inositol_monophosphatase_CS"/>
</dbReference>
<evidence type="ECO:0000256" key="3">
    <source>
        <dbReference type="ARBA" id="ARBA00009759"/>
    </source>
</evidence>
<dbReference type="EC" id="3.1.3.25" evidence="8"/>
<dbReference type="InterPro" id="IPR022337">
    <property type="entry name" value="Inositol_monophosphatase_SuhB"/>
</dbReference>
<keyword evidence="10" id="KW-1185">Reference proteome</keyword>
<accession>A0A1W1I324</accession>
<feature type="binding site" evidence="7">
    <location>
        <position position="94"/>
    </location>
    <ligand>
        <name>Mg(2+)</name>
        <dbReference type="ChEBI" id="CHEBI:18420"/>
        <label>1</label>
        <note>catalytic</note>
    </ligand>
</feature>
<evidence type="ECO:0000256" key="8">
    <source>
        <dbReference type="RuleBase" id="RU364068"/>
    </source>
</evidence>
<dbReference type="FunFam" id="3.40.190.80:FF:000002">
    <property type="entry name" value="Inositol-1-monophosphatase"/>
    <property type="match status" value="1"/>
</dbReference>
<evidence type="ECO:0000256" key="1">
    <source>
        <dbReference type="ARBA" id="ARBA00001033"/>
    </source>
</evidence>
<comment type="catalytic activity">
    <reaction evidence="1 8">
        <text>a myo-inositol phosphate + H2O = myo-inositol + phosphate</text>
        <dbReference type="Rhea" id="RHEA:24056"/>
        <dbReference type="ChEBI" id="CHEBI:15377"/>
        <dbReference type="ChEBI" id="CHEBI:17268"/>
        <dbReference type="ChEBI" id="CHEBI:43474"/>
        <dbReference type="ChEBI" id="CHEBI:84139"/>
        <dbReference type="EC" id="3.1.3.25"/>
    </reaction>
</comment>
<dbReference type="PROSITE" id="PS00630">
    <property type="entry name" value="IMP_2"/>
    <property type="match status" value="1"/>
</dbReference>
<dbReference type="Proteomes" id="UP000192042">
    <property type="component" value="Chromosome I"/>
</dbReference>
<dbReference type="CDD" id="cd01639">
    <property type="entry name" value="IMPase"/>
    <property type="match status" value="1"/>
</dbReference>
<evidence type="ECO:0000256" key="7">
    <source>
        <dbReference type="PIRSR" id="PIRSR600760-2"/>
    </source>
</evidence>
<dbReference type="InterPro" id="IPR020583">
    <property type="entry name" value="Inositol_monoP_metal-BS"/>
</dbReference>
<dbReference type="OrthoDB" id="9772456at2"/>
<evidence type="ECO:0000256" key="5">
    <source>
        <dbReference type="ARBA" id="ARBA00022801"/>
    </source>
</evidence>
<dbReference type="InterPro" id="IPR033942">
    <property type="entry name" value="IMPase"/>
</dbReference>
<dbReference type="FunFam" id="3.30.540.10:FF:000003">
    <property type="entry name" value="Inositol-1-monophosphatase"/>
    <property type="match status" value="1"/>
</dbReference>
<protein>
    <recommendedName>
        <fullName evidence="8">Inositol-1-monophosphatase</fullName>
        <ecNumber evidence="8">3.1.3.25</ecNumber>
    </recommendedName>
</protein>
<comment type="cofactor">
    <cofactor evidence="2 7 8">
        <name>Mg(2+)</name>
        <dbReference type="ChEBI" id="CHEBI:18420"/>
    </cofactor>
</comment>
<comment type="similarity">
    <text evidence="3 8">Belongs to the inositol monophosphatase superfamily.</text>
</comment>
<dbReference type="GO" id="GO:0008934">
    <property type="term" value="F:inositol monophosphate 1-phosphatase activity"/>
    <property type="evidence" value="ECO:0007669"/>
    <property type="project" value="InterPro"/>
</dbReference>
<dbReference type="SUPFAM" id="SSF56655">
    <property type="entry name" value="Carbohydrate phosphatase"/>
    <property type="match status" value="1"/>
</dbReference>
<evidence type="ECO:0000313" key="10">
    <source>
        <dbReference type="Proteomes" id="UP000192042"/>
    </source>
</evidence>
<gene>
    <name evidence="9" type="primary">suhB</name>
    <name evidence="9" type="ORF">NSJP_1061</name>
</gene>
<proteinExistence type="inferred from homology"/>
<reference evidence="9 10" key="1">
    <citation type="submission" date="2017-03" db="EMBL/GenBank/DDBJ databases">
        <authorList>
            <person name="Afonso C.L."/>
            <person name="Miller P.J."/>
            <person name="Scott M.A."/>
            <person name="Spackman E."/>
            <person name="Goraichik I."/>
            <person name="Dimitrov K.M."/>
            <person name="Suarez D.L."/>
            <person name="Swayne D.E."/>
        </authorList>
    </citation>
    <scope>NUCLEOTIDE SEQUENCE [LARGE SCALE GENOMIC DNA]</scope>
    <source>
        <strain evidence="9">Genome sequencing of Nitrospira japonica strain NJ11</strain>
    </source>
</reference>
<name>A0A1W1I324_9BACT</name>
<feature type="binding site" evidence="7">
    <location>
        <position position="75"/>
    </location>
    <ligand>
        <name>Mg(2+)</name>
        <dbReference type="ChEBI" id="CHEBI:18420"/>
        <label>1</label>
        <note>catalytic</note>
    </ligand>
</feature>
<dbReference type="EMBL" id="LT828648">
    <property type="protein sequence ID" value="SLM47233.1"/>
    <property type="molecule type" value="Genomic_DNA"/>
</dbReference>
<dbReference type="Gene3D" id="3.30.540.10">
    <property type="entry name" value="Fructose-1,6-Bisphosphatase, subunit A, domain 1"/>
    <property type="match status" value="1"/>
</dbReference>
<dbReference type="GO" id="GO:0007165">
    <property type="term" value="P:signal transduction"/>
    <property type="evidence" value="ECO:0007669"/>
    <property type="project" value="TreeGrafter"/>
</dbReference>
<evidence type="ECO:0000313" key="9">
    <source>
        <dbReference type="EMBL" id="SLM47233.1"/>
    </source>
</evidence>
<sequence>MLPTESEDISPDQLMTEAVEAAKQAGALLLSYAKTGFRIEHKNAIDLVTDADRAAERCILEHIRSRFPSHRILSEEQGPVVQIPSRYQWIVDPLDGTTNFAHGFPFYSVSIGVERDGTGLIGVVFDPTRNELFTAQAGAGARLNGTPLAVSRVDHLDRALLVTGFSYDIRETANNNLDHFARFALKAQGLRRTGSAALDLCYVAAGRFDGFWEVRLSPWDMAAGIVILSEAGGIVTNFAGGTHSIYGKELVASNRLIHPAMLGLLRQNTRPTS</sequence>
<evidence type="ECO:0000256" key="4">
    <source>
        <dbReference type="ARBA" id="ARBA00022723"/>
    </source>
</evidence>
<keyword evidence="6 7" id="KW-0460">Magnesium</keyword>
<dbReference type="STRING" id="1325564.NSJP_1061"/>
<dbReference type="PRINTS" id="PR01959">
    <property type="entry name" value="SBIMPHPHTASE"/>
</dbReference>
<dbReference type="Pfam" id="PF00459">
    <property type="entry name" value="Inositol_P"/>
    <property type="match status" value="1"/>
</dbReference>
<keyword evidence="4 7" id="KW-0479">Metal-binding</keyword>
<dbReference type="PANTHER" id="PTHR20854:SF4">
    <property type="entry name" value="INOSITOL-1-MONOPHOSPHATASE-RELATED"/>
    <property type="match status" value="1"/>
</dbReference>
<feature type="binding site" evidence="7">
    <location>
        <position position="220"/>
    </location>
    <ligand>
        <name>Mg(2+)</name>
        <dbReference type="ChEBI" id="CHEBI:18420"/>
        <label>2</label>
    </ligand>
</feature>
<dbReference type="PROSITE" id="PS00629">
    <property type="entry name" value="IMP_1"/>
    <property type="match status" value="1"/>
</dbReference>
<dbReference type="AlphaFoldDB" id="A0A1W1I324"/>
<dbReference type="KEGG" id="nja:NSJP_1061"/>
<dbReference type="GO" id="GO:0006020">
    <property type="term" value="P:inositol metabolic process"/>
    <property type="evidence" value="ECO:0007669"/>
    <property type="project" value="TreeGrafter"/>
</dbReference>
<feature type="binding site" evidence="7">
    <location>
        <position position="92"/>
    </location>
    <ligand>
        <name>Mg(2+)</name>
        <dbReference type="ChEBI" id="CHEBI:18420"/>
        <label>1</label>
        <note>catalytic</note>
    </ligand>
</feature>
<dbReference type="GO" id="GO:0046872">
    <property type="term" value="F:metal ion binding"/>
    <property type="evidence" value="ECO:0007669"/>
    <property type="project" value="UniProtKB-KW"/>
</dbReference>
<organism evidence="9 10">
    <name type="scientific">Nitrospira japonica</name>
    <dbReference type="NCBI Taxonomy" id="1325564"/>
    <lineage>
        <taxon>Bacteria</taxon>
        <taxon>Pseudomonadati</taxon>
        <taxon>Nitrospirota</taxon>
        <taxon>Nitrospiria</taxon>
        <taxon>Nitrospirales</taxon>
        <taxon>Nitrospiraceae</taxon>
        <taxon>Nitrospira</taxon>
    </lineage>
</organism>
<dbReference type="PRINTS" id="PR00377">
    <property type="entry name" value="IMPHPHTASES"/>
</dbReference>
<dbReference type="GO" id="GO:0046854">
    <property type="term" value="P:phosphatidylinositol phosphate biosynthetic process"/>
    <property type="evidence" value="ECO:0007669"/>
    <property type="project" value="InterPro"/>
</dbReference>
<keyword evidence="5 8" id="KW-0378">Hydrolase</keyword>
<evidence type="ECO:0000256" key="6">
    <source>
        <dbReference type="ARBA" id="ARBA00022842"/>
    </source>
</evidence>
<dbReference type="PANTHER" id="PTHR20854">
    <property type="entry name" value="INOSITOL MONOPHOSPHATASE"/>
    <property type="match status" value="1"/>
</dbReference>
<feature type="binding site" evidence="7">
    <location>
        <position position="95"/>
    </location>
    <ligand>
        <name>Mg(2+)</name>
        <dbReference type="ChEBI" id="CHEBI:18420"/>
        <label>1</label>
        <note>catalytic</note>
    </ligand>
</feature>
<dbReference type="InterPro" id="IPR000760">
    <property type="entry name" value="Inositol_monophosphatase-like"/>
</dbReference>